<evidence type="ECO:0000313" key="2">
    <source>
        <dbReference type="EMBL" id="PGG99914.1"/>
    </source>
</evidence>
<gene>
    <name evidence="2" type="ORF">AJ80_09269</name>
</gene>
<dbReference type="Proteomes" id="UP000224634">
    <property type="component" value="Unassembled WGS sequence"/>
</dbReference>
<organism evidence="2 3">
    <name type="scientific">Polytolypa hystricis (strain UAMH7299)</name>
    <dbReference type="NCBI Taxonomy" id="1447883"/>
    <lineage>
        <taxon>Eukaryota</taxon>
        <taxon>Fungi</taxon>
        <taxon>Dikarya</taxon>
        <taxon>Ascomycota</taxon>
        <taxon>Pezizomycotina</taxon>
        <taxon>Eurotiomycetes</taxon>
        <taxon>Eurotiomycetidae</taxon>
        <taxon>Onygenales</taxon>
        <taxon>Onygenales incertae sedis</taxon>
        <taxon>Polytolypa</taxon>
    </lineage>
</organism>
<comment type="caution">
    <text evidence="2">The sequence shown here is derived from an EMBL/GenBank/DDBJ whole genome shotgun (WGS) entry which is preliminary data.</text>
</comment>
<name>A0A2B7WTB3_POLH7</name>
<feature type="signal peptide" evidence="1">
    <location>
        <begin position="1"/>
        <end position="19"/>
    </location>
</feature>
<feature type="chain" id="PRO_5013242349" evidence="1">
    <location>
        <begin position="20"/>
        <end position="122"/>
    </location>
</feature>
<protein>
    <submittedName>
        <fullName evidence="2">Uncharacterized protein</fullName>
    </submittedName>
</protein>
<reference evidence="2 3" key="1">
    <citation type="submission" date="2017-10" db="EMBL/GenBank/DDBJ databases">
        <title>Comparative genomics in systemic dimorphic fungi from Ajellomycetaceae.</title>
        <authorList>
            <person name="Munoz J.F."/>
            <person name="Mcewen J.G."/>
            <person name="Clay O.K."/>
            <person name="Cuomo C.A."/>
        </authorList>
    </citation>
    <scope>NUCLEOTIDE SEQUENCE [LARGE SCALE GENOMIC DNA]</scope>
    <source>
        <strain evidence="2 3">UAMH7299</strain>
    </source>
</reference>
<sequence>MKLPTILLTLLFAATLTSAWKLHFHSTDSKYVKAHGKRASGCITLLKSYTAPTKKIYWDPTTSKYPDSVSFIAYESEDCSKGTGLGTFYRIKAKKGDIKLEKPLKLRSYKVDPSGGIDVCKS</sequence>
<evidence type="ECO:0000256" key="1">
    <source>
        <dbReference type="SAM" id="SignalP"/>
    </source>
</evidence>
<dbReference type="EMBL" id="PDNA01000262">
    <property type="protein sequence ID" value="PGG99914.1"/>
    <property type="molecule type" value="Genomic_DNA"/>
</dbReference>
<evidence type="ECO:0000313" key="3">
    <source>
        <dbReference type="Proteomes" id="UP000224634"/>
    </source>
</evidence>
<keyword evidence="1" id="KW-0732">Signal</keyword>
<keyword evidence="3" id="KW-1185">Reference proteome</keyword>
<accession>A0A2B7WTB3</accession>
<proteinExistence type="predicted"/>
<dbReference type="AlphaFoldDB" id="A0A2B7WTB3"/>